<dbReference type="AlphaFoldDB" id="A0A7T4WE89"/>
<sequence>MNWIVEHLTGVATMTLAVVTSVMTAATFYLGYESREANRKEEERERKRNSPMLVMNFEANDDEENDRRAIGFSMFSDKSTSHPGAHISGRLTNISSAFAIDCRLNISYLSDQKIIPEFNNLQVASGLGHNGFVNVDKRITLDDLDESTAFEINGSKCFHGGINGLFNSIVSSNEYYPFYMDFTCKNIYGDSYATRYRMMLSVKRSVPQAALEMRFVQCGEYDDHRFDFKGSGNLPAGANTCS</sequence>
<gene>
    <name evidence="2" type="ORF">H2515_01280</name>
</gene>
<protein>
    <submittedName>
        <fullName evidence="2">Uncharacterized protein</fullName>
    </submittedName>
</protein>
<feature type="transmembrane region" description="Helical" evidence="1">
    <location>
        <begin position="12"/>
        <end position="32"/>
    </location>
</feature>
<organism evidence="2 3">
    <name type="scientific">Acidithiobacillus ferrivorans</name>
    <dbReference type="NCBI Taxonomy" id="160808"/>
    <lineage>
        <taxon>Bacteria</taxon>
        <taxon>Pseudomonadati</taxon>
        <taxon>Pseudomonadota</taxon>
        <taxon>Acidithiobacillia</taxon>
        <taxon>Acidithiobacillales</taxon>
        <taxon>Acidithiobacillaceae</taxon>
        <taxon>Acidithiobacillus</taxon>
    </lineage>
</organism>
<proteinExistence type="predicted"/>
<keyword evidence="1" id="KW-1133">Transmembrane helix</keyword>
<dbReference type="EMBL" id="CP059488">
    <property type="protein sequence ID" value="QQD73002.1"/>
    <property type="molecule type" value="Genomic_DNA"/>
</dbReference>
<name>A0A7T4WE89_9PROT</name>
<keyword evidence="1" id="KW-0812">Transmembrane</keyword>
<accession>A0A7T4WE89</accession>
<reference evidence="2 3" key="1">
    <citation type="submission" date="2020-07" db="EMBL/GenBank/DDBJ databases">
        <title>Complete genome sequence analysis of Acidithiobacillus ferrivorans XJFY6S-08 reveals extreme environmental adaptation to alpine acid mine drainage.</title>
        <authorList>
            <person name="Yan L."/>
            <person name="Ni Y."/>
        </authorList>
    </citation>
    <scope>NUCLEOTIDE SEQUENCE [LARGE SCALE GENOMIC DNA]</scope>
    <source>
        <strain evidence="2 3">XJFY6S-08</strain>
    </source>
</reference>
<dbReference type="Proteomes" id="UP000595420">
    <property type="component" value="Chromosome"/>
</dbReference>
<evidence type="ECO:0000256" key="1">
    <source>
        <dbReference type="SAM" id="Phobius"/>
    </source>
</evidence>
<keyword evidence="1" id="KW-0472">Membrane</keyword>
<dbReference type="RefSeq" id="WP_198660737.1">
    <property type="nucleotide sequence ID" value="NZ_CP059488.1"/>
</dbReference>
<evidence type="ECO:0000313" key="3">
    <source>
        <dbReference type="Proteomes" id="UP000595420"/>
    </source>
</evidence>
<evidence type="ECO:0000313" key="2">
    <source>
        <dbReference type="EMBL" id="QQD73002.1"/>
    </source>
</evidence>